<sequence length="301" mass="33917">MSRAGLQVPGASTYLNEPMANATDEWTEYNLGPKEQQSQLCSEPCEAASFLQEAFAINQTEAFTQRSSCFTSQSNLWSEVTLSQSQQPLHSAHPIEANDFTSADTEYTCGTGARMYYHSNPPLMSISVSALSHEHDSPSAYFEPYVMCPTTHLWLSEIMRSGQYTFSSSPSSSSSYAIGLLAPTASESEHDGIHVVDHVHRAYHAASKVSTVSTAPQEQLYTEFCHKECGRQFSGRVAADVGHNRRRHERFSCPSLESRPPQFRCRSRHCISTFRRDDSRREHERRHHRDENLPPPSRTRP</sequence>
<dbReference type="InterPro" id="IPR013087">
    <property type="entry name" value="Znf_C2H2_type"/>
</dbReference>
<evidence type="ECO:0000313" key="4">
    <source>
        <dbReference type="EMBL" id="KAH7052022.1"/>
    </source>
</evidence>
<name>A0ABQ8GCG1_9PEZI</name>
<organism evidence="4 5">
    <name type="scientific">Macrophomina phaseolina</name>
    <dbReference type="NCBI Taxonomy" id="35725"/>
    <lineage>
        <taxon>Eukaryota</taxon>
        <taxon>Fungi</taxon>
        <taxon>Dikarya</taxon>
        <taxon>Ascomycota</taxon>
        <taxon>Pezizomycotina</taxon>
        <taxon>Dothideomycetes</taxon>
        <taxon>Dothideomycetes incertae sedis</taxon>
        <taxon>Botryosphaeriales</taxon>
        <taxon>Botryosphaeriaceae</taxon>
        <taxon>Macrophomina</taxon>
    </lineage>
</organism>
<keyword evidence="1" id="KW-0862">Zinc</keyword>
<evidence type="ECO:0000259" key="3">
    <source>
        <dbReference type="PROSITE" id="PS50157"/>
    </source>
</evidence>
<dbReference type="PROSITE" id="PS00028">
    <property type="entry name" value="ZINC_FINGER_C2H2_1"/>
    <property type="match status" value="1"/>
</dbReference>
<dbReference type="EMBL" id="JAGTJR010000011">
    <property type="protein sequence ID" value="KAH7052022.1"/>
    <property type="molecule type" value="Genomic_DNA"/>
</dbReference>
<comment type="caution">
    <text evidence="4">The sequence shown here is derived from an EMBL/GenBank/DDBJ whole genome shotgun (WGS) entry which is preliminary data.</text>
</comment>
<feature type="region of interest" description="Disordered" evidence="2">
    <location>
        <begin position="276"/>
        <end position="301"/>
    </location>
</feature>
<gene>
    <name evidence="4" type="ORF">B0J12DRAFT_698714</name>
</gene>
<keyword evidence="1" id="KW-0479">Metal-binding</keyword>
<dbReference type="Proteomes" id="UP000774617">
    <property type="component" value="Unassembled WGS sequence"/>
</dbReference>
<accession>A0ABQ8GCG1</accession>
<keyword evidence="5" id="KW-1185">Reference proteome</keyword>
<protein>
    <recommendedName>
        <fullName evidence="3">C2H2-type domain-containing protein</fullName>
    </recommendedName>
</protein>
<reference evidence="4 5" key="1">
    <citation type="journal article" date="2021" name="Nat. Commun.">
        <title>Genetic determinants of endophytism in the Arabidopsis root mycobiome.</title>
        <authorList>
            <person name="Mesny F."/>
            <person name="Miyauchi S."/>
            <person name="Thiergart T."/>
            <person name="Pickel B."/>
            <person name="Atanasova L."/>
            <person name="Karlsson M."/>
            <person name="Huettel B."/>
            <person name="Barry K.W."/>
            <person name="Haridas S."/>
            <person name="Chen C."/>
            <person name="Bauer D."/>
            <person name="Andreopoulos W."/>
            <person name="Pangilinan J."/>
            <person name="LaButti K."/>
            <person name="Riley R."/>
            <person name="Lipzen A."/>
            <person name="Clum A."/>
            <person name="Drula E."/>
            <person name="Henrissat B."/>
            <person name="Kohler A."/>
            <person name="Grigoriev I.V."/>
            <person name="Martin F.M."/>
            <person name="Hacquard S."/>
        </authorList>
    </citation>
    <scope>NUCLEOTIDE SEQUENCE [LARGE SCALE GENOMIC DNA]</scope>
    <source>
        <strain evidence="4 5">MPI-SDFR-AT-0080</strain>
    </source>
</reference>
<dbReference type="PROSITE" id="PS50157">
    <property type="entry name" value="ZINC_FINGER_C2H2_2"/>
    <property type="match status" value="1"/>
</dbReference>
<proteinExistence type="predicted"/>
<feature type="domain" description="C2H2-type" evidence="3">
    <location>
        <begin position="263"/>
        <end position="292"/>
    </location>
</feature>
<keyword evidence="1" id="KW-0863">Zinc-finger</keyword>
<evidence type="ECO:0000256" key="1">
    <source>
        <dbReference type="PROSITE-ProRule" id="PRU00042"/>
    </source>
</evidence>
<evidence type="ECO:0000313" key="5">
    <source>
        <dbReference type="Proteomes" id="UP000774617"/>
    </source>
</evidence>
<evidence type="ECO:0000256" key="2">
    <source>
        <dbReference type="SAM" id="MobiDB-lite"/>
    </source>
</evidence>